<organism evidence="1 2">
    <name type="scientific">Candidatus Methanocrinis natronophilus</name>
    <dbReference type="NCBI Taxonomy" id="3033396"/>
    <lineage>
        <taxon>Archaea</taxon>
        <taxon>Methanobacteriati</taxon>
        <taxon>Methanobacteriota</taxon>
        <taxon>Stenosarchaea group</taxon>
        <taxon>Methanomicrobia</taxon>
        <taxon>Methanotrichales</taxon>
        <taxon>Methanotrichaceae</taxon>
        <taxon>Methanocrinis</taxon>
    </lineage>
</organism>
<reference evidence="1 2" key="1">
    <citation type="submission" date="2023-03" db="EMBL/GenBank/DDBJ databases">
        <title>WGS of Methanotrichaceae archaeon Mx.</title>
        <authorList>
            <person name="Sorokin D.Y."/>
            <person name="Merkel A.Y."/>
        </authorList>
    </citation>
    <scope>NUCLEOTIDE SEQUENCE [LARGE SCALE GENOMIC DNA]</scope>
    <source>
        <strain evidence="1 2">Mx</strain>
    </source>
</reference>
<accession>A0ABT5X8E2</accession>
<sequence>MHEGSLEVKDLRSLENLVSKRTGIRIESDSLSPAVLSLLTEVFADEAEPSYREILEIVAEFICGSYSRREVRTIMKRLGVDDSDMQADLIYMARSWRNRDPFPQVLAHR</sequence>
<proteinExistence type="predicted"/>
<name>A0ABT5X8E2_9EURY</name>
<protein>
    <recommendedName>
        <fullName evidence="3">DUF3227 domain-containing protein</fullName>
    </recommendedName>
</protein>
<comment type="caution">
    <text evidence="1">The sequence shown here is derived from an EMBL/GenBank/DDBJ whole genome shotgun (WGS) entry which is preliminary data.</text>
</comment>
<dbReference type="EMBL" id="JARFPK010000023">
    <property type="protein sequence ID" value="MDF0590969.1"/>
    <property type="molecule type" value="Genomic_DNA"/>
</dbReference>
<evidence type="ECO:0008006" key="3">
    <source>
        <dbReference type="Google" id="ProtNLM"/>
    </source>
</evidence>
<gene>
    <name evidence="1" type="ORF">P0O15_07285</name>
</gene>
<evidence type="ECO:0000313" key="1">
    <source>
        <dbReference type="EMBL" id="MDF0590969.1"/>
    </source>
</evidence>
<evidence type="ECO:0000313" key="2">
    <source>
        <dbReference type="Proteomes" id="UP001220010"/>
    </source>
</evidence>
<dbReference type="Proteomes" id="UP001220010">
    <property type="component" value="Unassembled WGS sequence"/>
</dbReference>
<keyword evidence="2" id="KW-1185">Reference proteome</keyword>